<name>A0A7Y6IX43_9ACTN</name>
<dbReference type="InterPro" id="IPR046828">
    <property type="entry name" value="RepSA"/>
</dbReference>
<dbReference type="Pfam" id="PF20199">
    <property type="entry name" value="RepSA"/>
    <property type="match status" value="1"/>
</dbReference>
<keyword evidence="2" id="KW-1185">Reference proteome</keyword>
<dbReference type="AlphaFoldDB" id="A0A7Y6IX43"/>
<protein>
    <submittedName>
        <fullName evidence="1">Replication initiation protein</fullName>
    </submittedName>
</protein>
<proteinExistence type="predicted"/>
<sequence length="450" mass="49567">MTETPAQLGDLIGPVIRDLARRSNHDVTRWLHQVDRLRGCTDPIRLTGESAVLNGTTGEVLNAYTTRDEPHGQLLVRCGNRRASRCPACAETYRQDTFHLIRAGLLGGDKGVPEIVRTHPRVLATLTAPSFGPVHQGPDKDGTANVCHARRTGPSCFTRHHQGDPTIGQPLDADSYDYTAHILWNAHAAALWHRFTVYLRQHLAATTGLTRKEFARVSRLSFAKVAEYQARGVVHFHAVIRLDGRDGDTLTTPPTWATLDLLTTTIHSAAQAVRLPAPRTGHPLTWGTIDVRPIRTAGPSTLSEAAVAGYIAKYATKAAETSGTLDRRVTHHDLARLHTHGVTDHAARLIRTAWDLGNTETHPDLAPLRLRQWAHMLGFRGHFSTKSRAYSTTLTALRRVRVEYREAQELQRLPYDPTSTLVLAHWKYAGQGFTPGESALAATVNGEGHA</sequence>
<dbReference type="Proteomes" id="UP000546126">
    <property type="component" value="Unassembled WGS sequence"/>
</dbReference>
<evidence type="ECO:0000313" key="2">
    <source>
        <dbReference type="Proteomes" id="UP000546126"/>
    </source>
</evidence>
<dbReference type="RefSeq" id="WP_175605247.1">
    <property type="nucleotide sequence ID" value="NZ_JABWGO010000013.1"/>
</dbReference>
<dbReference type="EMBL" id="JABWGO010000013">
    <property type="protein sequence ID" value="NUW45780.1"/>
    <property type="molecule type" value="Genomic_DNA"/>
</dbReference>
<comment type="caution">
    <text evidence="1">The sequence shown here is derived from an EMBL/GenBank/DDBJ whole genome shotgun (WGS) entry which is preliminary data.</text>
</comment>
<organism evidence="1 2">
    <name type="scientific">Nonomuraea rhodomycinica</name>
    <dbReference type="NCBI Taxonomy" id="1712872"/>
    <lineage>
        <taxon>Bacteria</taxon>
        <taxon>Bacillati</taxon>
        <taxon>Actinomycetota</taxon>
        <taxon>Actinomycetes</taxon>
        <taxon>Streptosporangiales</taxon>
        <taxon>Streptosporangiaceae</taxon>
        <taxon>Nonomuraea</taxon>
    </lineage>
</organism>
<gene>
    <name evidence="1" type="ORF">HT134_37545</name>
</gene>
<evidence type="ECO:0000313" key="1">
    <source>
        <dbReference type="EMBL" id="NUW45780.1"/>
    </source>
</evidence>
<accession>A0A7Y6IX43</accession>
<reference evidence="1 2" key="1">
    <citation type="submission" date="2020-06" db="EMBL/GenBank/DDBJ databases">
        <authorList>
            <person name="Chanama M."/>
        </authorList>
    </citation>
    <scope>NUCLEOTIDE SEQUENCE [LARGE SCALE GENOMIC DNA]</scope>
    <source>
        <strain evidence="1 2">TBRC6557</strain>
    </source>
</reference>